<keyword evidence="3" id="KW-0175">Coiled coil</keyword>
<dbReference type="InterPro" id="IPR038673">
    <property type="entry name" value="OprB_sf"/>
</dbReference>
<comment type="similarity">
    <text evidence="1 2">Belongs to the OprB family.</text>
</comment>
<dbReference type="Pfam" id="PF04966">
    <property type="entry name" value="OprB"/>
    <property type="match status" value="1"/>
</dbReference>
<feature type="signal peptide" evidence="2">
    <location>
        <begin position="1"/>
        <end position="21"/>
    </location>
</feature>
<dbReference type="GO" id="GO:0008643">
    <property type="term" value="P:carbohydrate transport"/>
    <property type="evidence" value="ECO:0007669"/>
    <property type="project" value="InterPro"/>
</dbReference>
<reference evidence="4" key="1">
    <citation type="submission" date="2011-01" db="EMBL/GenBank/DDBJ databases">
        <title>Complete sequence of chromosome of Thermovibrio ammonificans HB-1.</title>
        <authorList>
            <consortium name="US DOE Joint Genome Institute"/>
            <person name="Lucas S."/>
            <person name="Copeland A."/>
            <person name="Lapidus A."/>
            <person name="Cheng J.-F."/>
            <person name="Goodwin L."/>
            <person name="Pitluck S."/>
            <person name="Davenport K."/>
            <person name="Detter J.C."/>
            <person name="Han C."/>
            <person name="Tapia R."/>
            <person name="Land M."/>
            <person name="Hauser L."/>
            <person name="Kyrpides N."/>
            <person name="Ivanova N."/>
            <person name="Ovchinnikova G."/>
            <person name="Vetriani C."/>
            <person name="Woyke T."/>
        </authorList>
    </citation>
    <scope>NUCLEOTIDE SEQUENCE [LARGE SCALE GENOMIC DNA]</scope>
    <source>
        <strain evidence="4">HB-1</strain>
    </source>
</reference>
<evidence type="ECO:0000313" key="4">
    <source>
        <dbReference type="EMBL" id="ADU97488.1"/>
    </source>
</evidence>
<protein>
    <submittedName>
        <fullName evidence="4">Carbohydrate-selective porin OprB</fullName>
    </submittedName>
</protein>
<evidence type="ECO:0000313" key="5">
    <source>
        <dbReference type="Proteomes" id="UP000006362"/>
    </source>
</evidence>
<feature type="coiled-coil region" evidence="3">
    <location>
        <begin position="24"/>
        <end position="65"/>
    </location>
</feature>
<gene>
    <name evidence="4" type="ordered locus">Theam_1527</name>
</gene>
<proteinExistence type="inferred from homology"/>
<name>E8T4N0_THEA1</name>
<dbReference type="Gene3D" id="2.40.160.180">
    <property type="entry name" value="Carbohydrate-selective porin OprB"/>
    <property type="match status" value="1"/>
</dbReference>
<dbReference type="TCDB" id="1.B.23.1.12">
    <property type="family name" value="the cyanobacterial porin (cbp) family"/>
</dbReference>
<dbReference type="InterPro" id="IPR052932">
    <property type="entry name" value="OprB_Porin"/>
</dbReference>
<evidence type="ECO:0000256" key="3">
    <source>
        <dbReference type="SAM" id="Coils"/>
    </source>
</evidence>
<keyword evidence="5" id="KW-1185">Reference proteome</keyword>
<dbReference type="KEGG" id="tam:Theam_1527"/>
<keyword evidence="2" id="KW-0732">Signal</keyword>
<dbReference type="STRING" id="648996.Theam_1527"/>
<evidence type="ECO:0000256" key="1">
    <source>
        <dbReference type="ARBA" id="ARBA00008769"/>
    </source>
</evidence>
<dbReference type="OrthoDB" id="5755240at2"/>
<dbReference type="EMBL" id="CP002444">
    <property type="protein sequence ID" value="ADU97488.1"/>
    <property type="molecule type" value="Genomic_DNA"/>
</dbReference>
<organism evidence="4 5">
    <name type="scientific">Thermovibrio ammonificans (strain DSM 15698 / JCM 12110 / HB-1)</name>
    <dbReference type="NCBI Taxonomy" id="648996"/>
    <lineage>
        <taxon>Bacteria</taxon>
        <taxon>Pseudomonadati</taxon>
        <taxon>Aquificota</taxon>
        <taxon>Aquificia</taxon>
        <taxon>Desulfurobacteriales</taxon>
        <taxon>Desulfurobacteriaceae</taxon>
        <taxon>Thermovibrio</taxon>
    </lineage>
</organism>
<dbReference type="HOGENOM" id="CLU_666873_0_0_0"/>
<dbReference type="GO" id="GO:0015288">
    <property type="term" value="F:porin activity"/>
    <property type="evidence" value="ECO:0007669"/>
    <property type="project" value="InterPro"/>
</dbReference>
<feature type="chain" id="PRO_5003230528" evidence="2">
    <location>
        <begin position="22"/>
        <end position="430"/>
    </location>
</feature>
<dbReference type="PANTHER" id="PTHR37944">
    <property type="entry name" value="PORIN B"/>
    <property type="match status" value="1"/>
</dbReference>
<sequence>MVRKVLAAATLAALATVPAQAQTDQEVLRELQMLKERINKLEQELREKNAKEEKVAKEVAQIKEALSRVEFSGNAVIYYQGAAAGKLNGEEVPNPSGTGLVANLELTAKVTPGGILYGRLHAGEGTGADANGIGDSLFANLNTLSDDNPGDDTFRLLELYYSQELFGGNLNLIVGKTEPFILIDTNEFANDEVSQFVGKPFVNNPMVDPEDHFAPMVGVDWKLTDTLSFQGVAQSNTESTIYWDGSSWSVKEKDPYQDAFDKPVLAAQLTYSPELNGLEGNYRLYIWNDRADLIKIGQQTDNPTQKPKTAKGVVVGISFDQWLTEKLGVFGRAAVGNSVYPDQQFYSLGFVYQGLLPSRPKDLFAFGAAAALPNREAEYKSPEWHFETYYKIRLTDSLSITPDFQVVLNPAGNSNNDPIYAGTVKAELSF</sequence>
<evidence type="ECO:0000256" key="2">
    <source>
        <dbReference type="RuleBase" id="RU363072"/>
    </source>
</evidence>
<dbReference type="RefSeq" id="WP_013538274.1">
    <property type="nucleotide sequence ID" value="NC_014926.1"/>
</dbReference>
<dbReference type="eggNOG" id="COG3659">
    <property type="taxonomic scope" value="Bacteria"/>
</dbReference>
<accession>E8T4N0</accession>
<dbReference type="GO" id="GO:0016020">
    <property type="term" value="C:membrane"/>
    <property type="evidence" value="ECO:0007669"/>
    <property type="project" value="InterPro"/>
</dbReference>
<dbReference type="Proteomes" id="UP000006362">
    <property type="component" value="Chromosome"/>
</dbReference>
<dbReference type="InterPro" id="IPR007049">
    <property type="entry name" value="Carb-sel_porin_OprB"/>
</dbReference>
<dbReference type="PANTHER" id="PTHR37944:SF1">
    <property type="entry name" value="PORIN B"/>
    <property type="match status" value="1"/>
</dbReference>
<dbReference type="AlphaFoldDB" id="E8T4N0"/>